<dbReference type="EMBL" id="KV441478">
    <property type="protein sequence ID" value="OAG20897.1"/>
    <property type="molecule type" value="Genomic_DNA"/>
</dbReference>
<evidence type="ECO:0000313" key="3">
    <source>
        <dbReference type="Proteomes" id="UP000077248"/>
    </source>
</evidence>
<evidence type="ECO:0000313" key="2">
    <source>
        <dbReference type="EMBL" id="OAG20897.1"/>
    </source>
</evidence>
<feature type="compositionally biased region" description="Low complexity" evidence="1">
    <location>
        <begin position="214"/>
        <end position="225"/>
    </location>
</feature>
<feature type="region of interest" description="Disordered" evidence="1">
    <location>
        <begin position="214"/>
        <end position="239"/>
    </location>
</feature>
<organism evidence="2 3">
    <name type="scientific">Alternaria alternata</name>
    <name type="common">Alternaria rot fungus</name>
    <name type="synonym">Torula alternata</name>
    <dbReference type="NCBI Taxonomy" id="5599"/>
    <lineage>
        <taxon>Eukaryota</taxon>
        <taxon>Fungi</taxon>
        <taxon>Dikarya</taxon>
        <taxon>Ascomycota</taxon>
        <taxon>Pezizomycotina</taxon>
        <taxon>Dothideomycetes</taxon>
        <taxon>Pleosporomycetidae</taxon>
        <taxon>Pleosporales</taxon>
        <taxon>Pleosporineae</taxon>
        <taxon>Pleosporaceae</taxon>
        <taxon>Alternaria</taxon>
        <taxon>Alternaria sect. Alternaria</taxon>
        <taxon>Alternaria alternata complex</taxon>
    </lineage>
</organism>
<name>A0A177DND8_ALTAL</name>
<dbReference type="KEGG" id="aalt:CC77DRAFT_1050246"/>
<dbReference type="VEuPathDB" id="FungiDB:CC77DRAFT_1050246"/>
<accession>A0A177DND8</accession>
<dbReference type="RefSeq" id="XP_018386318.1">
    <property type="nucleotide sequence ID" value="XM_018527618.1"/>
</dbReference>
<dbReference type="GeneID" id="29113212"/>
<gene>
    <name evidence="2" type="ORF">CC77DRAFT_1050246</name>
</gene>
<dbReference type="Gene3D" id="1.25.40.20">
    <property type="entry name" value="Ankyrin repeat-containing domain"/>
    <property type="match status" value="1"/>
</dbReference>
<evidence type="ECO:0000256" key="1">
    <source>
        <dbReference type="SAM" id="MobiDB-lite"/>
    </source>
</evidence>
<protein>
    <recommendedName>
        <fullName evidence="4">Fungal N-terminal domain-containing protein</fullName>
    </recommendedName>
</protein>
<dbReference type="AlphaFoldDB" id="A0A177DND8"/>
<evidence type="ECO:0008006" key="4">
    <source>
        <dbReference type="Google" id="ProtNLM"/>
    </source>
</evidence>
<proteinExistence type="predicted"/>
<sequence length="978" mass="111903">MAEVAGTIFGVISLSIQLFDKLNTYTNIVKDARTKAEQITGELDTLVNLLENLETIISRLDPTTSTALTRNSIQECVRAIEVIRSRLGNVPPVKGSVRFWTRSRNVIKRLTYPFKESDIRYWKDVLASIQQSLQTALLASQTDQQQRYFTTLQAQLDRLSLNTSTGIQMILDQQRHANILAEQTIDQHAGVEISGYRRHQGSFQSLLQDYDRSSTQNTSFSSRSQVGSKPGRHHDPPNSLLTVSAVDLEEDVTDFRNLERRIRTDRLRLKKKLNPLNSCSCRERRQKKQFVRTPFVVSLNELHFHDSSCPFWIPGTHDVNFSFGMILCYLILGLKLRIFMTLSIASGTFSVNPSLSACRIVSRNSPAFELIDRMFNRSYGPPPMDSSAELIKLFQTREASPHDRLIDGSTLLHHFCHELTVRFRLNILLYDFEEHRSIAHHLLRYMSYADASDTNDNGKTCLDFVLRIASVDHLWVSFITDLLQHGLKISPGSYPIDYIISWNLLPFNEFPDSFIGCSDATVAALLRSEADFSKLVQKRHPEEVLKQEEGSELYKLVTQMGWVRGCQILVDTGFRYVAQVPEGWGNGSDDLWYRCLLFKALYSRNQEMVKFWLGKREHATKGYLTDIGNLQSALVWALKTSEANIAEILLTNLVEQRSWIQETLELYGVECECAIRSKGLLDTHTTCALRALDEQGFELLPSFRPTFGNIYNVKMIYNDVFLGVRDPLLTLNFLYDAGFRDIAKVDIECRQNDSPTPLHIAIMYYPYRTSRTYSVSKFFEMVDWFLSKGADLADCWPRSRVTTLHCISAKAATRFTSETGQAKSEDILDRVADLFQHTLTDDCECSCSMHGCNSITSFCKHADVWVDDHINVLTYMKPGRVTVSQRSESWLERYCKQMAPQKSREIVQCVARAADGVTNRWIVTEFIRLCIFSWLEIRHTCCDLDGILKADATDFSYQPLPRYPLPRCPPAELLRIQE</sequence>
<dbReference type="SUPFAM" id="SSF48403">
    <property type="entry name" value="Ankyrin repeat"/>
    <property type="match status" value="1"/>
</dbReference>
<dbReference type="Proteomes" id="UP000077248">
    <property type="component" value="Unassembled WGS sequence"/>
</dbReference>
<dbReference type="InterPro" id="IPR036770">
    <property type="entry name" value="Ankyrin_rpt-contain_sf"/>
</dbReference>
<reference evidence="2 3" key="1">
    <citation type="submission" date="2016-05" db="EMBL/GenBank/DDBJ databases">
        <title>Comparative analysis of secretome profiles of manganese(II)-oxidizing ascomycete fungi.</title>
        <authorList>
            <consortium name="DOE Joint Genome Institute"/>
            <person name="Zeiner C.A."/>
            <person name="Purvine S.O."/>
            <person name="Zink E.M."/>
            <person name="Wu S."/>
            <person name="Pasa-Tolic L."/>
            <person name="Chaput D.L."/>
            <person name="Haridas S."/>
            <person name="Grigoriev I.V."/>
            <person name="Santelli C.M."/>
            <person name="Hansel C.M."/>
        </authorList>
    </citation>
    <scope>NUCLEOTIDE SEQUENCE [LARGE SCALE GENOMIC DNA]</scope>
    <source>
        <strain evidence="2 3">SRC1lrK2f</strain>
    </source>
</reference>
<keyword evidence="3" id="KW-1185">Reference proteome</keyword>